<dbReference type="Gene3D" id="1.10.260.60">
    <property type="match status" value="1"/>
</dbReference>
<dbReference type="GO" id="GO:0006281">
    <property type="term" value="P:DNA repair"/>
    <property type="evidence" value="ECO:0007669"/>
    <property type="project" value="TreeGrafter"/>
</dbReference>
<dbReference type="Proteomes" id="UP000274504">
    <property type="component" value="Unassembled WGS sequence"/>
</dbReference>
<dbReference type="Pfam" id="PF08123">
    <property type="entry name" value="DOT1"/>
    <property type="match status" value="1"/>
</dbReference>
<evidence type="ECO:0000256" key="3">
    <source>
        <dbReference type="ARBA" id="ARBA00020987"/>
    </source>
</evidence>
<dbReference type="WBParaSite" id="HDID_0000108501-mRNA-1">
    <property type="protein sequence ID" value="HDID_0000108501-mRNA-1"/>
    <property type="gene ID" value="HDID_0000108501"/>
</dbReference>
<dbReference type="AlphaFoldDB" id="A0A0R3S9W6"/>
<dbReference type="FunFam" id="3.40.50.150:FF:000033">
    <property type="entry name" value="Histone-lysine N-methyltransferase, H3 lysine-79 specific"/>
    <property type="match status" value="1"/>
</dbReference>
<reference evidence="15 16" key="2">
    <citation type="submission" date="2018-11" db="EMBL/GenBank/DDBJ databases">
        <authorList>
            <consortium name="Pathogen Informatics"/>
        </authorList>
    </citation>
    <scope>NUCLEOTIDE SEQUENCE [LARGE SCALE GENOMIC DNA]</scope>
</reference>
<feature type="region of interest" description="Disordered" evidence="13">
    <location>
        <begin position="723"/>
        <end position="793"/>
    </location>
</feature>
<evidence type="ECO:0000256" key="9">
    <source>
        <dbReference type="ARBA" id="ARBA00029821"/>
    </source>
</evidence>
<comment type="subcellular location">
    <subcellularLocation>
        <location evidence="1 11">Nucleus</location>
    </subcellularLocation>
</comment>
<feature type="compositionally biased region" description="Polar residues" evidence="13">
    <location>
        <begin position="357"/>
        <end position="376"/>
    </location>
</feature>
<feature type="region of interest" description="Disordered" evidence="13">
    <location>
        <begin position="334"/>
        <end position="517"/>
    </location>
</feature>
<feature type="compositionally biased region" description="Polar residues" evidence="13">
    <location>
        <begin position="440"/>
        <end position="485"/>
    </location>
</feature>
<dbReference type="GO" id="GO:0005634">
    <property type="term" value="C:nucleus"/>
    <property type="evidence" value="ECO:0007669"/>
    <property type="project" value="UniProtKB-SubCell"/>
</dbReference>
<keyword evidence="8 11" id="KW-0539">Nucleus</keyword>
<proteinExistence type="inferred from homology"/>
<dbReference type="Gene3D" id="3.40.50.150">
    <property type="entry name" value="Vaccinia Virus protein VP39"/>
    <property type="match status" value="1"/>
</dbReference>
<keyword evidence="12" id="KW-0175">Coiled coil</keyword>
<dbReference type="PANTHER" id="PTHR21451:SF0">
    <property type="entry name" value="HISTONE-LYSINE N-METHYLTRANSFERASE, H3 LYSINE-79 SPECIFIC"/>
    <property type="match status" value="1"/>
</dbReference>
<evidence type="ECO:0000256" key="1">
    <source>
        <dbReference type="ARBA" id="ARBA00004123"/>
    </source>
</evidence>
<evidence type="ECO:0000256" key="8">
    <source>
        <dbReference type="ARBA" id="ARBA00023242"/>
    </source>
</evidence>
<organism evidence="17">
    <name type="scientific">Hymenolepis diminuta</name>
    <name type="common">Rat tapeworm</name>
    <dbReference type="NCBI Taxonomy" id="6216"/>
    <lineage>
        <taxon>Eukaryota</taxon>
        <taxon>Metazoa</taxon>
        <taxon>Spiralia</taxon>
        <taxon>Lophotrochozoa</taxon>
        <taxon>Platyhelminthes</taxon>
        <taxon>Cestoda</taxon>
        <taxon>Eucestoda</taxon>
        <taxon>Cyclophyllidea</taxon>
        <taxon>Hymenolepididae</taxon>
        <taxon>Hymenolepis</taxon>
    </lineage>
</organism>
<dbReference type="OrthoDB" id="443402at2759"/>
<sequence>MNNYIEIALRSPAGAADEVFRLYRLSDTTVAGRELSEVINSTLLDVEGLHSNKVLLTRFSDVNWESLESITNYCELYNFCVKEFVDQWKNSNTVPEFRRRKASPVQLKFIMNLCYNRSIEEPDKLNKYTPFSPQVYGETSFELIQQILENVETSSEDSFIDLGSGVGQVVLQVAASSDVKFSRGIEKAAYPSECARRMDKEFRRWMGFFGKPYQPYELIEGDFLSDEYKATIETSTVVFANNFAFGPVLDYHLTQIFSSLQEGARIISSKAFCSRSKRLSDRQLNDLSSMVRVTNLEPVNDGVSWTDKPFTYFVHVIDRSLLLEYFKETRAVEKRRSVRGGRRSAGGSSNSNSSCGDTPNTLSAANSCDGSTSGSAAPSVCGSEVHSGVGPGNGSSGRKRRRTTTFTQKRKRRTIRPKDNIQLAVKQEEEQGSTEQQQQYSATVASIGTSSNHLGQAASPLSSLGTNSEDASNTDSTSFTPQSQLLVDDDCSTPSPPQTTSSFDSAFSPDIDFKRTKSEIGRGKDSVISTTKIPPSYFAPRWSELPKQSSNSISKPHHRHHYRHHHQYRSSAHFTSHPVKQHFRHTQRVLNAQLEQMRCPQYLDMLRESIKREEIRRSELMGQMAKLETSLTKMRAQGREQFKDIMERFGILENGPTAFFIEARQLIRFHRDLESKLTELQNSIHNLTDINAELLKRQFMLEAQLVDGGNWPTGLCPLPPQLFPESEITPTPPPTLAPTTDEDLASIPEHSNPSLVPPTLTPIPGNLIDDLEVRRQRSPIPNWQSEPSPPPPQ</sequence>
<feature type="compositionally biased region" description="Basic residues" evidence="13">
    <location>
        <begin position="397"/>
        <end position="415"/>
    </location>
</feature>
<keyword evidence="4 11" id="KW-0489">Methyltransferase</keyword>
<dbReference type="EMBL" id="UYSG01000178">
    <property type="protein sequence ID" value="VDL18547.1"/>
    <property type="molecule type" value="Genomic_DNA"/>
</dbReference>
<evidence type="ECO:0000313" key="16">
    <source>
        <dbReference type="Proteomes" id="UP000274504"/>
    </source>
</evidence>
<keyword evidence="7 11" id="KW-0156">Chromatin regulator</keyword>
<feature type="coiled-coil region" evidence="12">
    <location>
        <begin position="603"/>
        <end position="637"/>
    </location>
</feature>
<comment type="catalytic activity">
    <reaction evidence="10 11">
        <text>L-lysyl(79)-[histone H3] + 3 S-adenosyl-L-methionine = N(6),N(6),N(6)-trimethyl-L-lysyl(79)-[histone H3] + 3 S-adenosyl-L-homocysteine + 3 H(+)</text>
        <dbReference type="Rhea" id="RHEA:60328"/>
        <dbReference type="Rhea" id="RHEA-COMP:15549"/>
        <dbReference type="Rhea" id="RHEA-COMP:15552"/>
        <dbReference type="ChEBI" id="CHEBI:15378"/>
        <dbReference type="ChEBI" id="CHEBI:29969"/>
        <dbReference type="ChEBI" id="CHEBI:57856"/>
        <dbReference type="ChEBI" id="CHEBI:59789"/>
        <dbReference type="ChEBI" id="CHEBI:61961"/>
        <dbReference type="EC" id="2.1.1.360"/>
    </reaction>
</comment>
<evidence type="ECO:0000256" key="5">
    <source>
        <dbReference type="ARBA" id="ARBA00022679"/>
    </source>
</evidence>
<dbReference type="GO" id="GO:0000077">
    <property type="term" value="P:DNA damage checkpoint signaling"/>
    <property type="evidence" value="ECO:0007669"/>
    <property type="project" value="TreeGrafter"/>
</dbReference>
<evidence type="ECO:0000256" key="2">
    <source>
        <dbReference type="ARBA" id="ARBA00012190"/>
    </source>
</evidence>
<name>A0A0R3S9W6_HYMDI</name>
<evidence type="ECO:0000256" key="10">
    <source>
        <dbReference type="ARBA" id="ARBA00047770"/>
    </source>
</evidence>
<evidence type="ECO:0000313" key="17">
    <source>
        <dbReference type="WBParaSite" id="HDID_0000108501-mRNA-1"/>
    </source>
</evidence>
<evidence type="ECO:0000256" key="4">
    <source>
        <dbReference type="ARBA" id="ARBA00022603"/>
    </source>
</evidence>
<dbReference type="STRING" id="6216.A0A0R3S9W6"/>
<dbReference type="GO" id="GO:0032259">
    <property type="term" value="P:methylation"/>
    <property type="evidence" value="ECO:0007669"/>
    <property type="project" value="UniProtKB-KW"/>
</dbReference>
<evidence type="ECO:0000256" key="7">
    <source>
        <dbReference type="ARBA" id="ARBA00022853"/>
    </source>
</evidence>
<evidence type="ECO:0000256" key="12">
    <source>
        <dbReference type="SAM" id="Coils"/>
    </source>
</evidence>
<evidence type="ECO:0000256" key="6">
    <source>
        <dbReference type="ARBA" id="ARBA00022691"/>
    </source>
</evidence>
<dbReference type="EC" id="2.1.1.360" evidence="2 11"/>
<evidence type="ECO:0000256" key="11">
    <source>
        <dbReference type="RuleBase" id="RU271113"/>
    </source>
</evidence>
<reference evidence="17" key="1">
    <citation type="submission" date="2016-04" db="UniProtKB">
        <authorList>
            <consortium name="WormBaseParasite"/>
        </authorList>
    </citation>
    <scope>IDENTIFICATION</scope>
</reference>
<evidence type="ECO:0000313" key="15">
    <source>
        <dbReference type="EMBL" id="VDL18547.1"/>
    </source>
</evidence>
<feature type="coiled-coil region" evidence="12">
    <location>
        <begin position="670"/>
        <end position="697"/>
    </location>
</feature>
<dbReference type="InterPro" id="IPR025789">
    <property type="entry name" value="DOT1_dom"/>
</dbReference>
<dbReference type="PROSITE" id="PS51569">
    <property type="entry name" value="DOT1"/>
    <property type="match status" value="1"/>
</dbReference>
<dbReference type="GO" id="GO:0140956">
    <property type="term" value="F:histone H3K79 trimethyltransferase activity"/>
    <property type="evidence" value="ECO:0007669"/>
    <property type="project" value="UniProtKB-EC"/>
</dbReference>
<accession>A0A0R3S9W6</accession>
<protein>
    <recommendedName>
        <fullName evidence="3 11">Histone-lysine N-methyltransferase, H3 lysine-79 specific</fullName>
        <ecNumber evidence="2 11">2.1.1.360</ecNumber>
    </recommendedName>
    <alternativeName>
        <fullName evidence="9 11">Histone H3-K79 methyltransferase</fullName>
    </alternativeName>
</protein>
<evidence type="ECO:0000259" key="14">
    <source>
        <dbReference type="PROSITE" id="PS51569"/>
    </source>
</evidence>
<dbReference type="PANTHER" id="PTHR21451">
    <property type="entry name" value="HISTONE H3 METHYLTRANSFERASE"/>
    <property type="match status" value="1"/>
</dbReference>
<dbReference type="SUPFAM" id="SSF53335">
    <property type="entry name" value="S-adenosyl-L-methionine-dependent methyltransferases"/>
    <property type="match status" value="1"/>
</dbReference>
<keyword evidence="6 11" id="KW-0949">S-adenosyl-L-methionine</keyword>
<evidence type="ECO:0000256" key="13">
    <source>
        <dbReference type="SAM" id="MobiDB-lite"/>
    </source>
</evidence>
<dbReference type="InterPro" id="IPR030445">
    <property type="entry name" value="H3-K79_meTrfase"/>
</dbReference>
<comment type="miscellaneous">
    <text evidence="11">In contrast to other lysine histone methyltransferases, it does not contain a SET domain, suggesting the existence of another mechanism for methylation of lysine residues of histones.</text>
</comment>
<comment type="similarity">
    <text evidence="11">Belongs to the class I-like SAM-binding methyltransferase superfamily. DOT1 family.</text>
</comment>
<feature type="domain" description="DOT1" evidence="14">
    <location>
        <begin position="5"/>
        <end position="330"/>
    </location>
</feature>
<keyword evidence="5 11" id="KW-0808">Transferase</keyword>
<gene>
    <name evidence="15" type="ORF">HDID_LOCUS1086</name>
</gene>
<feature type="compositionally biased region" description="Low complexity" evidence="13">
    <location>
        <begin position="345"/>
        <end position="356"/>
    </location>
</feature>
<dbReference type="InterPro" id="IPR029063">
    <property type="entry name" value="SAM-dependent_MTases_sf"/>
</dbReference>
<comment type="function">
    <text evidence="11">Histone methyltransferase that specifically trimethylates histone H3 to form H3K79me3. This methylation is required for telomere silencing and for the pachytene checkpoint during the meiotic cell cycle by allowing the recruitment of RAD9 to double strand breaks. Nucleosomes are preferred as substrate compared to free histone.</text>
</comment>